<dbReference type="GO" id="GO:0008270">
    <property type="term" value="F:zinc ion binding"/>
    <property type="evidence" value="ECO:0007669"/>
    <property type="project" value="InterPro"/>
</dbReference>
<organism evidence="8 9">
    <name type="scientific">Aspergillus uvarum CBS 121591</name>
    <dbReference type="NCBI Taxonomy" id="1448315"/>
    <lineage>
        <taxon>Eukaryota</taxon>
        <taxon>Fungi</taxon>
        <taxon>Dikarya</taxon>
        <taxon>Ascomycota</taxon>
        <taxon>Pezizomycotina</taxon>
        <taxon>Eurotiomycetes</taxon>
        <taxon>Eurotiomycetidae</taxon>
        <taxon>Eurotiales</taxon>
        <taxon>Aspergillaceae</taxon>
        <taxon>Aspergillus</taxon>
        <taxon>Aspergillus subgen. Circumdati</taxon>
    </lineage>
</organism>
<accession>A0A319CLE3</accession>
<evidence type="ECO:0000259" key="7">
    <source>
        <dbReference type="SMART" id="SM00829"/>
    </source>
</evidence>
<dbReference type="PANTHER" id="PTHR43161">
    <property type="entry name" value="SORBITOL DEHYDROGENASE"/>
    <property type="match status" value="1"/>
</dbReference>
<dbReference type="GO" id="GO:0000721">
    <property type="term" value="F:(R,R)-butanediol dehydrogenase activity"/>
    <property type="evidence" value="ECO:0007669"/>
    <property type="project" value="TreeGrafter"/>
</dbReference>
<sequence length="377" mass="39817">MRAVRFYGAGDIRVDQIEEPVCGEGQVKIRPAFVGICGSDLHEYTCGPHLVPLTPHAITGGQLPTTLGHEFSGTVEEVGTGVAGVVANLKVGDRVAVRPNLNDGNCPPCLRGTPNCCRNLGFVGYSSRFDLFPNVCFGYHQAEKFQGNAGGLSDHVVVDAELAIPLPDNIPLDIGALVEPLSVAWHAANRSPLEGARTALVVGGGPIGLAVVQVLLARGVESIIIAEVSSRRREFAKILGATHVLDPRTEDVVSMVRAMTGNAGVDVAFECSGVQAGLDTALRGIRVRGTVTIVSLWEAKPSIDASAIVLDEKHVIGAAIFADGIFPAVIEAISSGKLNPQTMITSKIRMEDIVEKGFEALINEKDKHVKILVDISA</sequence>
<evidence type="ECO:0000313" key="8">
    <source>
        <dbReference type="EMBL" id="PYH86014.1"/>
    </source>
</evidence>
<dbReference type="InterPro" id="IPR013154">
    <property type="entry name" value="ADH-like_N"/>
</dbReference>
<dbReference type="Gene3D" id="3.90.180.10">
    <property type="entry name" value="Medium-chain alcohol dehydrogenases, catalytic domain"/>
    <property type="match status" value="1"/>
</dbReference>
<dbReference type="AlphaFoldDB" id="A0A319CLE3"/>
<dbReference type="SUPFAM" id="SSF50129">
    <property type="entry name" value="GroES-like"/>
    <property type="match status" value="1"/>
</dbReference>
<dbReference type="InterPro" id="IPR013149">
    <property type="entry name" value="ADH-like_C"/>
</dbReference>
<name>A0A319CLE3_9EURO</name>
<dbReference type="InterPro" id="IPR002328">
    <property type="entry name" value="ADH_Zn_CS"/>
</dbReference>
<dbReference type="Pfam" id="PF08240">
    <property type="entry name" value="ADH_N"/>
    <property type="match status" value="1"/>
</dbReference>
<dbReference type="Proteomes" id="UP000248340">
    <property type="component" value="Unassembled WGS sequence"/>
</dbReference>
<keyword evidence="4 6" id="KW-0862">Zinc</keyword>
<dbReference type="InterPro" id="IPR036291">
    <property type="entry name" value="NAD(P)-bd_dom_sf"/>
</dbReference>
<dbReference type="EMBL" id="KZ821678">
    <property type="protein sequence ID" value="PYH86014.1"/>
    <property type="molecule type" value="Genomic_DNA"/>
</dbReference>
<dbReference type="VEuPathDB" id="FungiDB:BO82DRAFT_389151"/>
<dbReference type="SUPFAM" id="SSF51735">
    <property type="entry name" value="NAD(P)-binding Rossmann-fold domains"/>
    <property type="match status" value="1"/>
</dbReference>
<comment type="cofactor">
    <cofactor evidence="1 6">
        <name>Zn(2+)</name>
        <dbReference type="ChEBI" id="CHEBI:29105"/>
    </cofactor>
</comment>
<dbReference type="GO" id="GO:0005737">
    <property type="term" value="C:cytoplasm"/>
    <property type="evidence" value="ECO:0007669"/>
    <property type="project" value="TreeGrafter"/>
</dbReference>
<protein>
    <submittedName>
        <fullName evidence="8">Alcohol dehydrogenase</fullName>
    </submittedName>
</protein>
<dbReference type="CDD" id="cd08233">
    <property type="entry name" value="butanediol_DH_like"/>
    <property type="match status" value="1"/>
</dbReference>
<dbReference type="InterPro" id="IPR020843">
    <property type="entry name" value="ER"/>
</dbReference>
<proteinExistence type="inferred from homology"/>
<gene>
    <name evidence="8" type="ORF">BO82DRAFT_389151</name>
</gene>
<evidence type="ECO:0000256" key="4">
    <source>
        <dbReference type="ARBA" id="ARBA00022833"/>
    </source>
</evidence>
<reference evidence="8 9" key="1">
    <citation type="submission" date="2016-12" db="EMBL/GenBank/DDBJ databases">
        <title>The genomes of Aspergillus section Nigri reveals drivers in fungal speciation.</title>
        <authorList>
            <consortium name="DOE Joint Genome Institute"/>
            <person name="Vesth T.C."/>
            <person name="Nybo J."/>
            <person name="Theobald S."/>
            <person name="Brandl J."/>
            <person name="Frisvad J.C."/>
            <person name="Nielsen K.F."/>
            <person name="Lyhne E.K."/>
            <person name="Kogle M.E."/>
            <person name="Kuo A."/>
            <person name="Riley R."/>
            <person name="Clum A."/>
            <person name="Nolan M."/>
            <person name="Lipzen A."/>
            <person name="Salamov A."/>
            <person name="Henrissat B."/>
            <person name="Wiebenga A."/>
            <person name="De Vries R.P."/>
            <person name="Grigoriev I.V."/>
            <person name="Mortensen U.H."/>
            <person name="Andersen M.R."/>
            <person name="Baker S.E."/>
        </authorList>
    </citation>
    <scope>NUCLEOTIDE SEQUENCE [LARGE SCALE GENOMIC DNA]</scope>
    <source>
        <strain evidence="8 9">CBS 121591</strain>
    </source>
</reference>
<dbReference type="InterPro" id="IPR011032">
    <property type="entry name" value="GroES-like_sf"/>
</dbReference>
<keyword evidence="3 6" id="KW-0479">Metal-binding</keyword>
<keyword evidence="9" id="KW-1185">Reference proteome</keyword>
<dbReference type="GeneID" id="37141176"/>
<evidence type="ECO:0000256" key="2">
    <source>
        <dbReference type="ARBA" id="ARBA00008072"/>
    </source>
</evidence>
<evidence type="ECO:0000256" key="3">
    <source>
        <dbReference type="ARBA" id="ARBA00022723"/>
    </source>
</evidence>
<dbReference type="OrthoDB" id="3941538at2759"/>
<dbReference type="Pfam" id="PF00107">
    <property type="entry name" value="ADH_zinc_N"/>
    <property type="match status" value="1"/>
</dbReference>
<evidence type="ECO:0000256" key="1">
    <source>
        <dbReference type="ARBA" id="ARBA00001947"/>
    </source>
</evidence>
<dbReference type="RefSeq" id="XP_025496214.1">
    <property type="nucleotide sequence ID" value="XM_025638434.1"/>
</dbReference>
<dbReference type="Gene3D" id="3.40.50.720">
    <property type="entry name" value="NAD(P)-binding Rossmann-like Domain"/>
    <property type="match status" value="1"/>
</dbReference>
<evidence type="ECO:0000256" key="6">
    <source>
        <dbReference type="RuleBase" id="RU361277"/>
    </source>
</evidence>
<dbReference type="STRING" id="1448315.A0A319CLE3"/>
<keyword evidence="5" id="KW-0560">Oxidoreductase</keyword>
<evidence type="ECO:0000256" key="5">
    <source>
        <dbReference type="ARBA" id="ARBA00023002"/>
    </source>
</evidence>
<comment type="similarity">
    <text evidence="2 6">Belongs to the zinc-containing alcohol dehydrogenase family.</text>
</comment>
<dbReference type="SMART" id="SM00829">
    <property type="entry name" value="PKS_ER"/>
    <property type="match status" value="1"/>
</dbReference>
<dbReference type="PANTHER" id="PTHR43161:SF23">
    <property type="entry name" value="(R,R)-BUTANEDIOL DEHYDROGENASE-RELATED"/>
    <property type="match status" value="1"/>
</dbReference>
<evidence type="ECO:0000313" key="9">
    <source>
        <dbReference type="Proteomes" id="UP000248340"/>
    </source>
</evidence>
<feature type="domain" description="Enoyl reductase (ER)" evidence="7">
    <location>
        <begin position="8"/>
        <end position="373"/>
    </location>
</feature>
<dbReference type="PROSITE" id="PS00059">
    <property type="entry name" value="ADH_ZINC"/>
    <property type="match status" value="1"/>
</dbReference>
<dbReference type="GO" id="GO:0034079">
    <property type="term" value="P:butanediol biosynthetic process"/>
    <property type="evidence" value="ECO:0007669"/>
    <property type="project" value="TreeGrafter"/>
</dbReference>